<accession>A0ABZ0I0C4</accession>
<gene>
    <name evidence="1" type="ORF">R0135_14410</name>
</gene>
<dbReference type="GO" id="GO:0032259">
    <property type="term" value="P:methylation"/>
    <property type="evidence" value="ECO:0007669"/>
    <property type="project" value="UniProtKB-KW"/>
</dbReference>
<dbReference type="SUPFAM" id="SSF53335">
    <property type="entry name" value="S-adenosyl-L-methionine-dependent methyltransferases"/>
    <property type="match status" value="1"/>
</dbReference>
<evidence type="ECO:0000313" key="1">
    <source>
        <dbReference type="EMBL" id="WOJ92967.1"/>
    </source>
</evidence>
<proteinExistence type="predicted"/>
<sequence>MSGEVSELDKAIYLKIRENVARFIKLNASKFDAPSMKVLDVAPQDHAGAKQFFVTSDVFTADIDPDSGADYIIDICQRNFNVPDGSFDIVVCTEVLEHTLQPFAAVAELRRMLKPKGVLLLTTPFNFRIHGPLPDCWRFTEHGLRALLKDFDKVNIDQLEDLERFLMPFQYTTVASR</sequence>
<keyword evidence="1" id="KW-0489">Methyltransferase</keyword>
<name>A0ABZ0I0C4_9GAMM</name>
<reference evidence="1 2" key="1">
    <citation type="submission" date="2023-10" db="EMBL/GenBank/DDBJ databases">
        <title>Two novel species belonging to the OM43/NOR5 clade.</title>
        <authorList>
            <person name="Park M."/>
        </authorList>
    </citation>
    <scope>NUCLEOTIDE SEQUENCE [LARGE SCALE GENOMIC DNA]</scope>
    <source>
        <strain evidence="1 2">IMCC43200</strain>
    </source>
</reference>
<dbReference type="Proteomes" id="UP001626537">
    <property type="component" value="Chromosome"/>
</dbReference>
<dbReference type="GO" id="GO:0008168">
    <property type="term" value="F:methyltransferase activity"/>
    <property type="evidence" value="ECO:0007669"/>
    <property type="project" value="UniProtKB-KW"/>
</dbReference>
<dbReference type="RefSeq" id="WP_407347623.1">
    <property type="nucleotide sequence ID" value="NZ_CP136864.1"/>
</dbReference>
<dbReference type="InterPro" id="IPR029063">
    <property type="entry name" value="SAM-dependent_MTases_sf"/>
</dbReference>
<dbReference type="CDD" id="cd02440">
    <property type="entry name" value="AdoMet_MTases"/>
    <property type="match status" value="1"/>
</dbReference>
<protein>
    <submittedName>
        <fullName evidence="1">Methyltransferase domain-containing protein</fullName>
    </submittedName>
</protein>
<evidence type="ECO:0000313" key="2">
    <source>
        <dbReference type="Proteomes" id="UP001626537"/>
    </source>
</evidence>
<organism evidence="1 2">
    <name type="scientific">Congregibacter variabilis</name>
    <dbReference type="NCBI Taxonomy" id="3081200"/>
    <lineage>
        <taxon>Bacteria</taxon>
        <taxon>Pseudomonadati</taxon>
        <taxon>Pseudomonadota</taxon>
        <taxon>Gammaproteobacteria</taxon>
        <taxon>Cellvibrionales</taxon>
        <taxon>Halieaceae</taxon>
        <taxon>Congregibacter</taxon>
    </lineage>
</organism>
<dbReference type="EMBL" id="CP136864">
    <property type="protein sequence ID" value="WOJ92967.1"/>
    <property type="molecule type" value="Genomic_DNA"/>
</dbReference>
<dbReference type="Gene3D" id="3.40.50.150">
    <property type="entry name" value="Vaccinia Virus protein VP39"/>
    <property type="match status" value="1"/>
</dbReference>
<keyword evidence="1" id="KW-0808">Transferase</keyword>
<keyword evidence="2" id="KW-1185">Reference proteome</keyword>
<dbReference type="Pfam" id="PF13489">
    <property type="entry name" value="Methyltransf_23"/>
    <property type="match status" value="1"/>
</dbReference>